<dbReference type="Gene3D" id="3.30.565.10">
    <property type="entry name" value="Histidine kinase-like ATPase, C-terminal domain"/>
    <property type="match status" value="1"/>
</dbReference>
<dbReference type="SUPFAM" id="SSF55874">
    <property type="entry name" value="ATPase domain of HSP90 chaperone/DNA topoisomerase II/histidine kinase"/>
    <property type="match status" value="1"/>
</dbReference>
<sequence>TQIRTLSLNLHPSLLDDLGLVAAIRGLGTRMATLSGLKLSLNLPESDPRFPPLVEITGYRVIQEALNNIARHAGALRIEITLAIDSDGLKIRIQDDGRGFDLDAMRRRVQAGSNLGLLGMEERVQLAGGQFSLQSEPGKGTTIEIQFALKGAPASSRAPTAAEEM</sequence>
<evidence type="ECO:0000256" key="2">
    <source>
        <dbReference type="ARBA" id="ARBA00022777"/>
    </source>
</evidence>
<dbReference type="PANTHER" id="PTHR24421">
    <property type="entry name" value="NITRATE/NITRITE SENSOR PROTEIN NARX-RELATED"/>
    <property type="match status" value="1"/>
</dbReference>
<dbReference type="CDD" id="cd16917">
    <property type="entry name" value="HATPase_UhpB-NarQ-NarX-like"/>
    <property type="match status" value="1"/>
</dbReference>
<dbReference type="InterPro" id="IPR003594">
    <property type="entry name" value="HATPase_dom"/>
</dbReference>
<keyword evidence="2" id="KW-0418">Kinase</keyword>
<name>T1B898_9ZZZZ</name>
<reference evidence="4" key="2">
    <citation type="journal article" date="2014" name="ISME J.">
        <title>Microbial stratification in low pH oxic and suboxic macroscopic growths along an acid mine drainage.</title>
        <authorList>
            <person name="Mendez-Garcia C."/>
            <person name="Mesa V."/>
            <person name="Sprenger R.R."/>
            <person name="Richter M."/>
            <person name="Diez M.S."/>
            <person name="Solano J."/>
            <person name="Bargiela R."/>
            <person name="Golyshina O.V."/>
            <person name="Manteca A."/>
            <person name="Ramos J.L."/>
            <person name="Gallego J.R."/>
            <person name="Llorente I."/>
            <person name="Martins Dos Santos V.A."/>
            <person name="Jensen O.N."/>
            <person name="Pelaez A.I."/>
            <person name="Sanchez J."/>
            <person name="Ferrer M."/>
        </authorList>
    </citation>
    <scope>NUCLEOTIDE SEQUENCE</scope>
</reference>
<dbReference type="EMBL" id="AUZZ01000956">
    <property type="protein sequence ID" value="EQD66102.1"/>
    <property type="molecule type" value="Genomic_DNA"/>
</dbReference>
<dbReference type="PRINTS" id="PR00344">
    <property type="entry name" value="BCTRLSENSOR"/>
</dbReference>
<dbReference type="PROSITE" id="PS50109">
    <property type="entry name" value="HIS_KIN"/>
    <property type="match status" value="1"/>
</dbReference>
<feature type="domain" description="Histidine kinase" evidence="3">
    <location>
        <begin position="60"/>
        <end position="151"/>
    </location>
</feature>
<reference evidence="4" key="1">
    <citation type="submission" date="2013-08" db="EMBL/GenBank/DDBJ databases">
        <authorList>
            <person name="Mendez C."/>
            <person name="Richter M."/>
            <person name="Ferrer M."/>
            <person name="Sanchez J."/>
        </authorList>
    </citation>
    <scope>NUCLEOTIDE SEQUENCE</scope>
</reference>
<accession>T1B898</accession>
<comment type="caution">
    <text evidence="4">The sequence shown here is derived from an EMBL/GenBank/DDBJ whole genome shotgun (WGS) entry which is preliminary data.</text>
</comment>
<organism evidence="4">
    <name type="scientific">mine drainage metagenome</name>
    <dbReference type="NCBI Taxonomy" id="410659"/>
    <lineage>
        <taxon>unclassified sequences</taxon>
        <taxon>metagenomes</taxon>
        <taxon>ecological metagenomes</taxon>
    </lineage>
</organism>
<dbReference type="InterPro" id="IPR004358">
    <property type="entry name" value="Sig_transdc_His_kin-like_C"/>
</dbReference>
<dbReference type="InterPro" id="IPR036890">
    <property type="entry name" value="HATPase_C_sf"/>
</dbReference>
<evidence type="ECO:0000256" key="1">
    <source>
        <dbReference type="ARBA" id="ARBA00022679"/>
    </source>
</evidence>
<dbReference type="GO" id="GO:0000160">
    <property type="term" value="P:phosphorelay signal transduction system"/>
    <property type="evidence" value="ECO:0007669"/>
    <property type="project" value="UniProtKB-KW"/>
</dbReference>
<dbReference type="Pfam" id="PF02518">
    <property type="entry name" value="HATPase_c"/>
    <property type="match status" value="1"/>
</dbReference>
<evidence type="ECO:0000259" key="3">
    <source>
        <dbReference type="PROSITE" id="PS50109"/>
    </source>
</evidence>
<protein>
    <submittedName>
        <fullName evidence="4">ATP-binding region, ATPase-like domain protein</fullName>
    </submittedName>
</protein>
<dbReference type="InterPro" id="IPR005467">
    <property type="entry name" value="His_kinase_dom"/>
</dbReference>
<dbReference type="InterPro" id="IPR050482">
    <property type="entry name" value="Sensor_HK_TwoCompSys"/>
</dbReference>
<dbReference type="GO" id="GO:0016301">
    <property type="term" value="F:kinase activity"/>
    <property type="evidence" value="ECO:0007669"/>
    <property type="project" value="UniProtKB-KW"/>
</dbReference>
<keyword evidence="4" id="KW-0547">Nucleotide-binding</keyword>
<keyword evidence="1" id="KW-0808">Transferase</keyword>
<keyword evidence="4" id="KW-0067">ATP-binding</keyword>
<dbReference type="GO" id="GO:0005524">
    <property type="term" value="F:ATP binding"/>
    <property type="evidence" value="ECO:0007669"/>
    <property type="project" value="UniProtKB-KW"/>
</dbReference>
<proteinExistence type="predicted"/>
<dbReference type="AlphaFoldDB" id="T1B898"/>
<gene>
    <name evidence="4" type="ORF">B2A_01287</name>
</gene>
<evidence type="ECO:0000313" key="4">
    <source>
        <dbReference type="EMBL" id="EQD66102.1"/>
    </source>
</evidence>
<feature type="non-terminal residue" evidence="4">
    <location>
        <position position="1"/>
    </location>
</feature>
<dbReference type="SMART" id="SM00387">
    <property type="entry name" value="HATPase_c"/>
    <property type="match status" value="1"/>
</dbReference>